<dbReference type="InterPro" id="IPR003660">
    <property type="entry name" value="HAMP_dom"/>
</dbReference>
<comment type="subcellular location">
    <subcellularLocation>
        <location evidence="1">Cell membrane</location>
        <topology evidence="1">Multi-pass membrane protein</topology>
    </subcellularLocation>
</comment>
<dbReference type="GO" id="GO:0005886">
    <property type="term" value="C:plasma membrane"/>
    <property type="evidence" value="ECO:0007669"/>
    <property type="project" value="UniProtKB-SubCell"/>
</dbReference>
<evidence type="ECO:0000256" key="1">
    <source>
        <dbReference type="ARBA" id="ARBA00004651"/>
    </source>
</evidence>
<comment type="similarity">
    <text evidence="8">Belongs to the methyl-accepting chemotaxis (MCP) protein family.</text>
</comment>
<evidence type="ECO:0000313" key="15">
    <source>
        <dbReference type="Proteomes" id="UP000294697"/>
    </source>
</evidence>
<dbReference type="PANTHER" id="PTHR32089">
    <property type="entry name" value="METHYL-ACCEPTING CHEMOTAXIS PROTEIN MCPB"/>
    <property type="match status" value="1"/>
</dbReference>
<dbReference type="CDD" id="cd11386">
    <property type="entry name" value="MCP_signal"/>
    <property type="match status" value="1"/>
</dbReference>
<evidence type="ECO:0000256" key="11">
    <source>
        <dbReference type="SAM" id="Phobius"/>
    </source>
</evidence>
<feature type="domain" description="HAMP" evidence="13">
    <location>
        <begin position="297"/>
        <end position="350"/>
    </location>
</feature>
<evidence type="ECO:0000256" key="7">
    <source>
        <dbReference type="ARBA" id="ARBA00023224"/>
    </source>
</evidence>
<dbReference type="Proteomes" id="UP000294697">
    <property type="component" value="Unassembled WGS sequence"/>
</dbReference>
<dbReference type="SUPFAM" id="SSF58104">
    <property type="entry name" value="Methyl-accepting chemotaxis protein (MCP) signaling domain"/>
    <property type="match status" value="1"/>
</dbReference>
<accession>A0A4R7YY28</accession>
<dbReference type="CDD" id="cd12912">
    <property type="entry name" value="PDC2_MCP_like"/>
    <property type="match status" value="1"/>
</dbReference>
<dbReference type="InterPro" id="IPR029151">
    <property type="entry name" value="Sensor-like_sf"/>
</dbReference>
<evidence type="ECO:0000259" key="13">
    <source>
        <dbReference type="PROSITE" id="PS50885"/>
    </source>
</evidence>
<keyword evidence="5 11" id="KW-1133">Transmembrane helix</keyword>
<protein>
    <submittedName>
        <fullName evidence="14">Methyl-accepting chemotaxis protein</fullName>
    </submittedName>
</protein>
<dbReference type="GO" id="GO:0007165">
    <property type="term" value="P:signal transduction"/>
    <property type="evidence" value="ECO:0007669"/>
    <property type="project" value="UniProtKB-KW"/>
</dbReference>
<dbReference type="CDD" id="cd06225">
    <property type="entry name" value="HAMP"/>
    <property type="match status" value="1"/>
</dbReference>
<dbReference type="EMBL" id="SODA01000013">
    <property type="protein sequence ID" value="TDW03046.1"/>
    <property type="molecule type" value="Genomic_DNA"/>
</dbReference>
<dbReference type="AlphaFoldDB" id="A0A4R7YY28"/>
<dbReference type="CDD" id="cd12914">
    <property type="entry name" value="PDC1_DGC_like"/>
    <property type="match status" value="1"/>
</dbReference>
<keyword evidence="4 11" id="KW-0812">Transmembrane</keyword>
<reference evidence="14 15" key="1">
    <citation type="submission" date="2019-03" db="EMBL/GenBank/DDBJ databases">
        <title>Subsurface microbial communities from deep shales in Ohio and West Virginia, USA.</title>
        <authorList>
            <person name="Wrighton K."/>
        </authorList>
    </citation>
    <scope>NUCLEOTIDE SEQUENCE [LARGE SCALE GENOMIC DNA]</scope>
    <source>
        <strain evidence="14 15">MSL9.2</strain>
    </source>
</reference>
<keyword evidence="2" id="KW-1003">Cell membrane</keyword>
<evidence type="ECO:0000313" key="14">
    <source>
        <dbReference type="EMBL" id="TDW03046.1"/>
    </source>
</evidence>
<evidence type="ECO:0000256" key="9">
    <source>
        <dbReference type="PROSITE-ProRule" id="PRU00284"/>
    </source>
</evidence>
<evidence type="ECO:0000256" key="2">
    <source>
        <dbReference type="ARBA" id="ARBA00022475"/>
    </source>
</evidence>
<keyword evidence="6 11" id="KW-0472">Membrane</keyword>
<dbReference type="PROSITE" id="PS50885">
    <property type="entry name" value="HAMP"/>
    <property type="match status" value="1"/>
</dbReference>
<dbReference type="RefSeq" id="WP_111572492.1">
    <property type="nucleotide sequence ID" value="NZ_QLME01000014.1"/>
</dbReference>
<evidence type="ECO:0000256" key="3">
    <source>
        <dbReference type="ARBA" id="ARBA00022500"/>
    </source>
</evidence>
<dbReference type="SMART" id="SM00304">
    <property type="entry name" value="HAMP"/>
    <property type="match status" value="1"/>
</dbReference>
<dbReference type="PANTHER" id="PTHR32089:SF112">
    <property type="entry name" value="LYSOZYME-LIKE PROTEIN-RELATED"/>
    <property type="match status" value="1"/>
</dbReference>
<name>A0A4R7YY28_9FIRM</name>
<evidence type="ECO:0000256" key="5">
    <source>
        <dbReference type="ARBA" id="ARBA00022989"/>
    </source>
</evidence>
<dbReference type="OrthoDB" id="9804712at2"/>
<feature type="transmembrane region" description="Helical" evidence="11">
    <location>
        <begin position="278"/>
        <end position="300"/>
    </location>
</feature>
<proteinExistence type="inferred from homology"/>
<gene>
    <name evidence="14" type="ORF">C8C77_11314</name>
</gene>
<evidence type="ECO:0000259" key="12">
    <source>
        <dbReference type="PROSITE" id="PS50111"/>
    </source>
</evidence>
<feature type="coiled-coil region" evidence="10">
    <location>
        <begin position="391"/>
        <end position="425"/>
    </location>
</feature>
<evidence type="ECO:0000256" key="10">
    <source>
        <dbReference type="SAM" id="Coils"/>
    </source>
</evidence>
<keyword evidence="10" id="KW-0175">Coiled coil</keyword>
<evidence type="ECO:0000256" key="6">
    <source>
        <dbReference type="ARBA" id="ARBA00023136"/>
    </source>
</evidence>
<dbReference type="GO" id="GO:0006935">
    <property type="term" value="P:chemotaxis"/>
    <property type="evidence" value="ECO:0007669"/>
    <property type="project" value="UniProtKB-KW"/>
</dbReference>
<evidence type="ECO:0000256" key="8">
    <source>
        <dbReference type="ARBA" id="ARBA00029447"/>
    </source>
</evidence>
<sequence>MFKSLKGKMVLIIALMILILMVGSSIAFNNFISDLIQNSTADSSLNSAEQNAQIIFEWLSGLKTQIEDFANAKRVKSMNWSEQSDFLLQFSNPNIESILIADTAGSGNILNGGSIDISDRQYFQEVMSTQETAISLPMTSRISGDKVIVIAVPIIENNNLLGVIGGTVKSEYLQTLINDMEIGGFGYGWIIDQQQRTIAHPDEDYIGNADAQRGQPELQQLIDRMTQDSGSGTGEYTYNGVEKELAYAPVGLAGWIVAMTADQSDVLAKLVTSRNMSIWIAAIAVFIGIIITYFIASYIANPILKAVKMADSIAKGNLGVDDLEIDRNDEIGILASSLNKMKENLNQILSKVTDIAENLSASSEELSASGEEVATAATQVGQSIQQVASGAEEQSAQVEETTSKIDELIDQIDNVTSMSRDMEEQADKVMNNIEAGNQSIDNSVDQIENVKGNTKEVSNTINNLGDLSNKIGEIVNLINNIAAQTNLLALNAAIEAARAGEAGRGFSVVADEIRQLAEESETATNQIGGLVREIQSGVGSAVTRMDATEEVVNGSVDAIRNTGKSFAEINSAALSLRNLIENINDRSEKVSENGKDVEATIKEIASVSQEAASNAEEVAAASQEQTASTEEIVSASEDLTDMAVELTEVIKKFNL</sequence>
<keyword evidence="7 9" id="KW-0807">Transducer</keyword>
<feature type="domain" description="Methyl-accepting transducer" evidence="12">
    <location>
        <begin position="369"/>
        <end position="619"/>
    </location>
</feature>
<dbReference type="PROSITE" id="PS50111">
    <property type="entry name" value="CHEMOTAXIS_TRANSDUC_2"/>
    <property type="match status" value="1"/>
</dbReference>
<dbReference type="Gene3D" id="1.10.287.950">
    <property type="entry name" value="Methyl-accepting chemotaxis protein"/>
    <property type="match status" value="1"/>
</dbReference>
<dbReference type="InterPro" id="IPR033479">
    <property type="entry name" value="dCache_1"/>
</dbReference>
<dbReference type="Pfam" id="PF02743">
    <property type="entry name" value="dCache_1"/>
    <property type="match status" value="1"/>
</dbReference>
<dbReference type="SMART" id="SM00283">
    <property type="entry name" value="MA"/>
    <property type="match status" value="1"/>
</dbReference>
<dbReference type="Pfam" id="PF00015">
    <property type="entry name" value="MCPsignal"/>
    <property type="match status" value="1"/>
</dbReference>
<keyword evidence="3" id="KW-0145">Chemotaxis</keyword>
<comment type="caution">
    <text evidence="14">The sequence shown here is derived from an EMBL/GenBank/DDBJ whole genome shotgun (WGS) entry which is preliminary data.</text>
</comment>
<dbReference type="Gene3D" id="3.30.450.20">
    <property type="entry name" value="PAS domain"/>
    <property type="match status" value="1"/>
</dbReference>
<dbReference type="Pfam" id="PF00672">
    <property type="entry name" value="HAMP"/>
    <property type="match status" value="1"/>
</dbReference>
<evidence type="ECO:0000256" key="4">
    <source>
        <dbReference type="ARBA" id="ARBA00022692"/>
    </source>
</evidence>
<dbReference type="Gene3D" id="6.10.340.10">
    <property type="match status" value="1"/>
</dbReference>
<dbReference type="InterPro" id="IPR004089">
    <property type="entry name" value="MCPsignal_dom"/>
</dbReference>
<dbReference type="SUPFAM" id="SSF103190">
    <property type="entry name" value="Sensory domain-like"/>
    <property type="match status" value="1"/>
</dbReference>
<organism evidence="14 15">
    <name type="scientific">Halanaerobium saccharolyticum</name>
    <dbReference type="NCBI Taxonomy" id="43595"/>
    <lineage>
        <taxon>Bacteria</taxon>
        <taxon>Bacillati</taxon>
        <taxon>Bacillota</taxon>
        <taxon>Clostridia</taxon>
        <taxon>Halanaerobiales</taxon>
        <taxon>Halanaerobiaceae</taxon>
        <taxon>Halanaerobium</taxon>
    </lineage>
</organism>